<dbReference type="Gene3D" id="2.40.10.10">
    <property type="entry name" value="Trypsin-like serine proteases"/>
    <property type="match status" value="1"/>
</dbReference>
<dbReference type="InterPro" id="IPR043504">
    <property type="entry name" value="Peptidase_S1_PA_chymotrypsin"/>
</dbReference>
<gene>
    <name evidence="5" type="ORF">LSH36_699g02002</name>
</gene>
<dbReference type="GO" id="GO:0004252">
    <property type="term" value="F:serine-type endopeptidase activity"/>
    <property type="evidence" value="ECO:0007669"/>
    <property type="project" value="InterPro"/>
</dbReference>
<dbReference type="SMART" id="SM00020">
    <property type="entry name" value="Tryp_SPc"/>
    <property type="match status" value="1"/>
</dbReference>
<dbReference type="GO" id="GO:0006508">
    <property type="term" value="P:proteolysis"/>
    <property type="evidence" value="ECO:0007669"/>
    <property type="project" value="InterPro"/>
</dbReference>
<dbReference type="PROSITE" id="PS00134">
    <property type="entry name" value="TRYPSIN_HIS"/>
    <property type="match status" value="1"/>
</dbReference>
<dbReference type="CDD" id="cd00190">
    <property type="entry name" value="Tryp_SPc"/>
    <property type="match status" value="1"/>
</dbReference>
<accession>A0AAD9J2K0</accession>
<dbReference type="InterPro" id="IPR018114">
    <property type="entry name" value="TRYPSIN_HIS"/>
</dbReference>
<proteinExistence type="inferred from homology"/>
<comment type="similarity">
    <text evidence="2">Belongs to the peptidase S1 family. CLIP subfamily.</text>
</comment>
<sequence length="304" mass="33795">MDRLLLAVSIIQSLDLVSGGYQGDCGIPEPNLQAVKGHIIGGSDVTRSWPWMASMQFFNEWDMTYDHVCGATLLSKEWLITAAHCVDVRVSGPDRDDPDRYVVMIGGTHLYSLTGNEVYLGVKAFYMHEDWVPDSAQGYPNDIAMVRLDNFVNPVAYVAPICLPDIAQDFIGKECYITGWGYTDPNSDQYPDVLQEAPTQVVPLATCKLNVPLVVLTTQICTGHSGPPTICNVGIPQFYFHNSLLSPTFWRVSWGDSGGPLQCLVGDIWVFAGVSSWTYNFCEGYPSVHTRISSYLDWIKRHIT</sequence>
<dbReference type="InterPro" id="IPR001254">
    <property type="entry name" value="Trypsin_dom"/>
</dbReference>
<dbReference type="InterPro" id="IPR051487">
    <property type="entry name" value="Ser/Thr_Proteases_Immune/Dev"/>
</dbReference>
<keyword evidence="6" id="KW-1185">Reference proteome</keyword>
<keyword evidence="1" id="KW-1015">Disulfide bond</keyword>
<comment type="caution">
    <text evidence="5">The sequence shown here is derived from an EMBL/GenBank/DDBJ whole genome shotgun (WGS) entry which is preliminary data.</text>
</comment>
<dbReference type="AlphaFoldDB" id="A0AAD9J2K0"/>
<evidence type="ECO:0000256" key="1">
    <source>
        <dbReference type="ARBA" id="ARBA00023157"/>
    </source>
</evidence>
<dbReference type="EMBL" id="JAODUP010000699">
    <property type="protein sequence ID" value="KAK2145143.1"/>
    <property type="molecule type" value="Genomic_DNA"/>
</dbReference>
<name>A0AAD9J2K0_9ANNE</name>
<feature type="signal peptide" evidence="3">
    <location>
        <begin position="1"/>
        <end position="19"/>
    </location>
</feature>
<dbReference type="PRINTS" id="PR00722">
    <property type="entry name" value="CHYMOTRYPSIN"/>
</dbReference>
<evidence type="ECO:0000256" key="2">
    <source>
        <dbReference type="ARBA" id="ARBA00024195"/>
    </source>
</evidence>
<protein>
    <recommendedName>
        <fullName evidence="4">Peptidase S1 domain-containing protein</fullName>
    </recommendedName>
</protein>
<reference evidence="5" key="1">
    <citation type="journal article" date="2023" name="Mol. Biol. Evol.">
        <title>Third-Generation Sequencing Reveals the Adaptive Role of the Epigenome in Three Deep-Sea Polychaetes.</title>
        <authorList>
            <person name="Perez M."/>
            <person name="Aroh O."/>
            <person name="Sun Y."/>
            <person name="Lan Y."/>
            <person name="Juniper S.K."/>
            <person name="Young C.R."/>
            <person name="Angers B."/>
            <person name="Qian P.Y."/>
        </authorList>
    </citation>
    <scope>NUCLEOTIDE SEQUENCE</scope>
    <source>
        <strain evidence="5">P08H-3</strain>
    </source>
</reference>
<dbReference type="InterPro" id="IPR001314">
    <property type="entry name" value="Peptidase_S1A"/>
</dbReference>
<feature type="domain" description="Peptidase S1" evidence="4">
    <location>
        <begin position="39"/>
        <end position="304"/>
    </location>
</feature>
<feature type="chain" id="PRO_5042136877" description="Peptidase S1 domain-containing protein" evidence="3">
    <location>
        <begin position="20"/>
        <end position="304"/>
    </location>
</feature>
<keyword evidence="3" id="KW-0732">Signal</keyword>
<evidence type="ECO:0000256" key="3">
    <source>
        <dbReference type="SAM" id="SignalP"/>
    </source>
</evidence>
<evidence type="ECO:0000259" key="4">
    <source>
        <dbReference type="PROSITE" id="PS50240"/>
    </source>
</evidence>
<dbReference type="PROSITE" id="PS50240">
    <property type="entry name" value="TRYPSIN_DOM"/>
    <property type="match status" value="1"/>
</dbReference>
<evidence type="ECO:0000313" key="5">
    <source>
        <dbReference type="EMBL" id="KAK2145143.1"/>
    </source>
</evidence>
<dbReference type="SUPFAM" id="SSF50494">
    <property type="entry name" value="Trypsin-like serine proteases"/>
    <property type="match status" value="1"/>
</dbReference>
<evidence type="ECO:0000313" key="6">
    <source>
        <dbReference type="Proteomes" id="UP001208570"/>
    </source>
</evidence>
<dbReference type="PANTHER" id="PTHR24256">
    <property type="entry name" value="TRYPTASE-RELATED"/>
    <property type="match status" value="1"/>
</dbReference>
<organism evidence="5 6">
    <name type="scientific">Paralvinella palmiformis</name>
    <dbReference type="NCBI Taxonomy" id="53620"/>
    <lineage>
        <taxon>Eukaryota</taxon>
        <taxon>Metazoa</taxon>
        <taxon>Spiralia</taxon>
        <taxon>Lophotrochozoa</taxon>
        <taxon>Annelida</taxon>
        <taxon>Polychaeta</taxon>
        <taxon>Sedentaria</taxon>
        <taxon>Canalipalpata</taxon>
        <taxon>Terebellida</taxon>
        <taxon>Terebelliformia</taxon>
        <taxon>Alvinellidae</taxon>
        <taxon>Paralvinella</taxon>
    </lineage>
</organism>
<dbReference type="Pfam" id="PF00089">
    <property type="entry name" value="Trypsin"/>
    <property type="match status" value="2"/>
</dbReference>
<dbReference type="InterPro" id="IPR009003">
    <property type="entry name" value="Peptidase_S1_PA"/>
</dbReference>
<dbReference type="Proteomes" id="UP001208570">
    <property type="component" value="Unassembled WGS sequence"/>
</dbReference>